<gene>
    <name evidence="6" type="ORF">GCM10010387_28430</name>
</gene>
<dbReference type="PANTHER" id="PTHR46796">
    <property type="entry name" value="HTH-TYPE TRANSCRIPTIONAL ACTIVATOR RHAS-RELATED"/>
    <property type="match status" value="1"/>
</dbReference>
<feature type="region of interest" description="Disordered" evidence="4">
    <location>
        <begin position="299"/>
        <end position="325"/>
    </location>
</feature>
<keyword evidence="3" id="KW-0804">Transcription</keyword>
<evidence type="ECO:0000256" key="2">
    <source>
        <dbReference type="ARBA" id="ARBA00023125"/>
    </source>
</evidence>
<protein>
    <submittedName>
        <fullName evidence="6">Cupin</fullName>
    </submittedName>
</protein>
<evidence type="ECO:0000259" key="5">
    <source>
        <dbReference type="PROSITE" id="PS01124"/>
    </source>
</evidence>
<dbReference type="InterPro" id="IPR009057">
    <property type="entry name" value="Homeodomain-like_sf"/>
</dbReference>
<proteinExistence type="predicted"/>
<dbReference type="GO" id="GO:0003700">
    <property type="term" value="F:DNA-binding transcription factor activity"/>
    <property type="evidence" value="ECO:0007669"/>
    <property type="project" value="InterPro"/>
</dbReference>
<evidence type="ECO:0000256" key="4">
    <source>
        <dbReference type="SAM" id="MobiDB-lite"/>
    </source>
</evidence>
<dbReference type="Pfam" id="PF12833">
    <property type="entry name" value="HTH_18"/>
    <property type="match status" value="1"/>
</dbReference>
<keyword evidence="2" id="KW-0238">DNA-binding</keyword>
<dbReference type="Pfam" id="PF12852">
    <property type="entry name" value="Cupin_6"/>
    <property type="match status" value="1"/>
</dbReference>
<accession>A0A918Q4J6</accession>
<dbReference type="SMART" id="SM00342">
    <property type="entry name" value="HTH_ARAC"/>
    <property type="match status" value="1"/>
</dbReference>
<reference evidence="6" key="2">
    <citation type="submission" date="2020-09" db="EMBL/GenBank/DDBJ databases">
        <authorList>
            <person name="Sun Q."/>
            <person name="Ohkuma M."/>
        </authorList>
    </citation>
    <scope>NUCLEOTIDE SEQUENCE</scope>
    <source>
        <strain evidence="6">JCM 4988</strain>
    </source>
</reference>
<feature type="domain" description="HTH araC/xylS-type" evidence="5">
    <location>
        <begin position="175"/>
        <end position="273"/>
    </location>
</feature>
<dbReference type="AlphaFoldDB" id="A0A918Q4J6"/>
<evidence type="ECO:0000313" key="7">
    <source>
        <dbReference type="Proteomes" id="UP000630936"/>
    </source>
</evidence>
<dbReference type="SUPFAM" id="SSF46689">
    <property type="entry name" value="Homeodomain-like"/>
    <property type="match status" value="2"/>
</dbReference>
<dbReference type="InterPro" id="IPR018060">
    <property type="entry name" value="HTH_AraC"/>
</dbReference>
<dbReference type="InterPro" id="IPR032783">
    <property type="entry name" value="AraC_lig"/>
</dbReference>
<dbReference type="EMBL" id="BMWG01000007">
    <property type="protein sequence ID" value="GGZ32672.1"/>
    <property type="molecule type" value="Genomic_DNA"/>
</dbReference>
<dbReference type="InterPro" id="IPR018062">
    <property type="entry name" value="HTH_AraC-typ_CS"/>
</dbReference>
<dbReference type="GO" id="GO:0043565">
    <property type="term" value="F:sequence-specific DNA binding"/>
    <property type="evidence" value="ECO:0007669"/>
    <property type="project" value="InterPro"/>
</dbReference>
<evidence type="ECO:0000256" key="1">
    <source>
        <dbReference type="ARBA" id="ARBA00023015"/>
    </source>
</evidence>
<dbReference type="Gene3D" id="1.10.10.60">
    <property type="entry name" value="Homeodomain-like"/>
    <property type="match status" value="1"/>
</dbReference>
<dbReference type="PANTHER" id="PTHR46796:SF13">
    <property type="entry name" value="HTH-TYPE TRANSCRIPTIONAL ACTIVATOR RHAS"/>
    <property type="match status" value="1"/>
</dbReference>
<dbReference type="InterPro" id="IPR050204">
    <property type="entry name" value="AraC_XylS_family_regulators"/>
</dbReference>
<sequence>MDPLDDLLRGVRADGALFDRSVLTPPKTLRLGGGASLTLCVPLRGEVTVRQGRERRTLRPGDVAVLHGPEPFAASAAAGSAEDTALLAGVYRVRSAVPGRLLRMLPGFLLLREEYDWTVTRDHLEAAVAVTGPAHQVVLDRLLDWLLVCTLRQWFDRPDADPPAWYRALGDPVVGPALRAMHERPGQAWTLAALAAEAGVSRTTLAKRFPEAVGESPMSYLTGWRMALAADLLAESRATVASVARRVGYADAFGFSAAFKRTRGVSPTAFRADANAAADTETAEAVEVAGAVEVVGPGPTAAIVRRPPSGPKRDPLSSRGSTAGR</sequence>
<reference evidence="6" key="1">
    <citation type="journal article" date="2014" name="Int. J. Syst. Evol. Microbiol.">
        <title>Complete genome sequence of Corynebacterium casei LMG S-19264T (=DSM 44701T), isolated from a smear-ripened cheese.</title>
        <authorList>
            <consortium name="US DOE Joint Genome Institute (JGI-PGF)"/>
            <person name="Walter F."/>
            <person name="Albersmeier A."/>
            <person name="Kalinowski J."/>
            <person name="Ruckert C."/>
        </authorList>
    </citation>
    <scope>NUCLEOTIDE SEQUENCE</scope>
    <source>
        <strain evidence="6">JCM 4988</strain>
    </source>
</reference>
<dbReference type="RefSeq" id="WP_190123424.1">
    <property type="nucleotide sequence ID" value="NZ_BMWG01000007.1"/>
</dbReference>
<dbReference type="Proteomes" id="UP000630936">
    <property type="component" value="Unassembled WGS sequence"/>
</dbReference>
<dbReference type="PROSITE" id="PS00041">
    <property type="entry name" value="HTH_ARAC_FAMILY_1"/>
    <property type="match status" value="1"/>
</dbReference>
<keyword evidence="1" id="KW-0805">Transcription regulation</keyword>
<dbReference type="PROSITE" id="PS01124">
    <property type="entry name" value="HTH_ARAC_FAMILY_2"/>
    <property type="match status" value="1"/>
</dbReference>
<evidence type="ECO:0000313" key="6">
    <source>
        <dbReference type="EMBL" id="GGZ32672.1"/>
    </source>
</evidence>
<name>A0A918Q4J6_9ACTN</name>
<organism evidence="6 7">
    <name type="scientific">Streptomyces inusitatus</name>
    <dbReference type="NCBI Taxonomy" id="68221"/>
    <lineage>
        <taxon>Bacteria</taxon>
        <taxon>Bacillati</taxon>
        <taxon>Actinomycetota</taxon>
        <taxon>Actinomycetes</taxon>
        <taxon>Kitasatosporales</taxon>
        <taxon>Streptomycetaceae</taxon>
        <taxon>Streptomyces</taxon>
    </lineage>
</organism>
<keyword evidence="7" id="KW-1185">Reference proteome</keyword>
<comment type="caution">
    <text evidence="6">The sequence shown here is derived from an EMBL/GenBank/DDBJ whole genome shotgun (WGS) entry which is preliminary data.</text>
</comment>
<evidence type="ECO:0000256" key="3">
    <source>
        <dbReference type="ARBA" id="ARBA00023163"/>
    </source>
</evidence>